<feature type="region of interest" description="Disordered" evidence="1">
    <location>
        <begin position="105"/>
        <end position="136"/>
    </location>
</feature>
<dbReference type="EMBL" id="AMZH03000073">
    <property type="protein sequence ID" value="RRT85718.1"/>
    <property type="molecule type" value="Genomic_DNA"/>
</dbReference>
<name>A0A427BB83_ENSVE</name>
<proteinExistence type="predicted"/>
<evidence type="ECO:0000313" key="3">
    <source>
        <dbReference type="Proteomes" id="UP000287651"/>
    </source>
</evidence>
<sequence length="178" mass="19729">CNRGWGFGLKWSARTINNVPSFLFDKELEQVERLRAILSSSLAIRDMIEIWLVEASISTTPWGMDCFQMVNLKALRGTSHVPTATHAAPSSAWKAMVEVLEVHAPESRETRPKKTPKLGAQKVSRSTVAQEAARPGPTAIAVAKQRAVDLHIKVDRLKFILGKAQQEVNGLHWHLGDS</sequence>
<reference evidence="2 3" key="1">
    <citation type="journal article" date="2014" name="Agronomy (Basel)">
        <title>A Draft Genome Sequence for Ensete ventricosum, the Drought-Tolerant Tree Against Hunger.</title>
        <authorList>
            <person name="Harrison J."/>
            <person name="Moore K.A."/>
            <person name="Paszkiewicz K."/>
            <person name="Jones T."/>
            <person name="Grant M."/>
            <person name="Ambacheew D."/>
            <person name="Muzemil S."/>
            <person name="Studholme D.J."/>
        </authorList>
    </citation>
    <scope>NUCLEOTIDE SEQUENCE [LARGE SCALE GENOMIC DNA]</scope>
</reference>
<organism evidence="2 3">
    <name type="scientific">Ensete ventricosum</name>
    <name type="common">Abyssinian banana</name>
    <name type="synonym">Musa ensete</name>
    <dbReference type="NCBI Taxonomy" id="4639"/>
    <lineage>
        <taxon>Eukaryota</taxon>
        <taxon>Viridiplantae</taxon>
        <taxon>Streptophyta</taxon>
        <taxon>Embryophyta</taxon>
        <taxon>Tracheophyta</taxon>
        <taxon>Spermatophyta</taxon>
        <taxon>Magnoliopsida</taxon>
        <taxon>Liliopsida</taxon>
        <taxon>Zingiberales</taxon>
        <taxon>Musaceae</taxon>
        <taxon>Ensete</taxon>
    </lineage>
</organism>
<feature type="non-terminal residue" evidence="2">
    <location>
        <position position="1"/>
    </location>
</feature>
<evidence type="ECO:0000313" key="2">
    <source>
        <dbReference type="EMBL" id="RRT85718.1"/>
    </source>
</evidence>
<protein>
    <submittedName>
        <fullName evidence="2">Uncharacterized protein</fullName>
    </submittedName>
</protein>
<gene>
    <name evidence="2" type="ORF">B296_00003700</name>
</gene>
<comment type="caution">
    <text evidence="2">The sequence shown here is derived from an EMBL/GenBank/DDBJ whole genome shotgun (WGS) entry which is preliminary data.</text>
</comment>
<dbReference type="AlphaFoldDB" id="A0A427BB83"/>
<dbReference type="Proteomes" id="UP000287651">
    <property type="component" value="Unassembled WGS sequence"/>
</dbReference>
<accession>A0A427BB83</accession>
<evidence type="ECO:0000256" key="1">
    <source>
        <dbReference type="SAM" id="MobiDB-lite"/>
    </source>
</evidence>